<evidence type="ECO:0000256" key="3">
    <source>
        <dbReference type="SAM" id="MobiDB-lite"/>
    </source>
</evidence>
<dbReference type="GO" id="GO:0000398">
    <property type="term" value="P:mRNA splicing, via spliceosome"/>
    <property type="evidence" value="ECO:0007669"/>
    <property type="project" value="TreeGrafter"/>
</dbReference>
<evidence type="ECO:0000259" key="4">
    <source>
        <dbReference type="PROSITE" id="PS50102"/>
    </source>
</evidence>
<name>A0A9W7F4M7_9STRA</name>
<dbReference type="Proteomes" id="UP001165085">
    <property type="component" value="Unassembled WGS sequence"/>
</dbReference>
<dbReference type="GO" id="GO:0003723">
    <property type="term" value="F:RNA binding"/>
    <property type="evidence" value="ECO:0007669"/>
    <property type="project" value="UniProtKB-UniRule"/>
</dbReference>
<comment type="caution">
    <text evidence="5">The sequence shown here is derived from an EMBL/GenBank/DDBJ whole genome shotgun (WGS) entry which is preliminary data.</text>
</comment>
<feature type="region of interest" description="Disordered" evidence="3">
    <location>
        <begin position="169"/>
        <end position="278"/>
    </location>
</feature>
<evidence type="ECO:0000313" key="5">
    <source>
        <dbReference type="EMBL" id="GMI00739.1"/>
    </source>
</evidence>
<evidence type="ECO:0000313" key="6">
    <source>
        <dbReference type="Proteomes" id="UP001165085"/>
    </source>
</evidence>
<dbReference type="AlphaFoldDB" id="A0A9W7F4M7"/>
<protein>
    <recommendedName>
        <fullName evidence="4">RRM domain-containing protein</fullName>
    </recommendedName>
</protein>
<dbReference type="InterPro" id="IPR051847">
    <property type="entry name" value="RNA_proc/Spliceosome_comp"/>
</dbReference>
<dbReference type="PANTHER" id="PTHR45880:SF1">
    <property type="entry name" value="RNA-BINDING MOTIF PROTEIN, X-LINKED 2"/>
    <property type="match status" value="1"/>
</dbReference>
<dbReference type="GO" id="GO:0071011">
    <property type="term" value="C:precatalytic spliceosome"/>
    <property type="evidence" value="ECO:0007669"/>
    <property type="project" value="TreeGrafter"/>
</dbReference>
<dbReference type="InterPro" id="IPR012677">
    <property type="entry name" value="Nucleotide-bd_a/b_plait_sf"/>
</dbReference>
<dbReference type="SUPFAM" id="SSF54928">
    <property type="entry name" value="RNA-binding domain, RBD"/>
    <property type="match status" value="1"/>
</dbReference>
<dbReference type="SMART" id="SM00360">
    <property type="entry name" value="RRM"/>
    <property type="match status" value="1"/>
</dbReference>
<dbReference type="GO" id="GO:0071013">
    <property type="term" value="C:catalytic step 2 spliceosome"/>
    <property type="evidence" value="ECO:0007669"/>
    <property type="project" value="TreeGrafter"/>
</dbReference>
<reference evidence="6" key="1">
    <citation type="journal article" date="2023" name="Commun. Biol.">
        <title>Genome analysis of Parmales, the sister group of diatoms, reveals the evolutionary specialization of diatoms from phago-mixotrophs to photoautotrophs.</title>
        <authorList>
            <person name="Ban H."/>
            <person name="Sato S."/>
            <person name="Yoshikawa S."/>
            <person name="Yamada K."/>
            <person name="Nakamura Y."/>
            <person name="Ichinomiya M."/>
            <person name="Sato N."/>
            <person name="Blanc-Mathieu R."/>
            <person name="Endo H."/>
            <person name="Kuwata A."/>
            <person name="Ogata H."/>
        </authorList>
    </citation>
    <scope>NUCLEOTIDE SEQUENCE [LARGE SCALE GENOMIC DNA]</scope>
    <source>
        <strain evidence="6">NIES 3701</strain>
    </source>
</reference>
<gene>
    <name evidence="5" type="ORF">TrST_g8832</name>
</gene>
<dbReference type="GO" id="GO:0005686">
    <property type="term" value="C:U2 snRNP"/>
    <property type="evidence" value="ECO:0007669"/>
    <property type="project" value="TreeGrafter"/>
</dbReference>
<dbReference type="PROSITE" id="PS50102">
    <property type="entry name" value="RRM"/>
    <property type="match status" value="1"/>
</dbReference>
<dbReference type="Gene3D" id="3.30.70.330">
    <property type="match status" value="1"/>
</dbReference>
<organism evidence="5 6">
    <name type="scientific">Triparma strigata</name>
    <dbReference type="NCBI Taxonomy" id="1606541"/>
    <lineage>
        <taxon>Eukaryota</taxon>
        <taxon>Sar</taxon>
        <taxon>Stramenopiles</taxon>
        <taxon>Ochrophyta</taxon>
        <taxon>Bolidophyceae</taxon>
        <taxon>Parmales</taxon>
        <taxon>Triparmaceae</taxon>
        <taxon>Triparma</taxon>
    </lineage>
</organism>
<sequence length="278" mass="30906">MNQIAEVKRINEYELTHDLTGTSSSWHADFSSSSWVFVGGLPKNLTEGDVLCIMSEMGEIDDINLKRSDDTGKFEGFGWVKYEDFRSAVIAVDGLGGQQILGRSIRVDHCLAYNVPKKKEDSAPDSEKDAEMKAIYGGGGEGEEGEVYTANGNVGKRYDGEELEGWERLEGGRDLFDTEQNLSGGKKDKKDKKEKGDKKEKKEKRDKKEKKVKSEKSEKKEKKGKGEKKVKSEKKKEKESKKDKKRARSSSAEEPLKKRTGGGEDAAAASWMGNLAPP</sequence>
<evidence type="ECO:0000256" key="2">
    <source>
        <dbReference type="PROSITE-ProRule" id="PRU00176"/>
    </source>
</evidence>
<dbReference type="OrthoDB" id="2573941at2759"/>
<keyword evidence="1 2" id="KW-0694">RNA-binding</keyword>
<feature type="compositionally biased region" description="Basic and acidic residues" evidence="3">
    <location>
        <begin position="185"/>
        <end position="200"/>
    </location>
</feature>
<keyword evidence="6" id="KW-1185">Reference proteome</keyword>
<dbReference type="EMBL" id="BRXY01000571">
    <property type="protein sequence ID" value="GMI00739.1"/>
    <property type="molecule type" value="Genomic_DNA"/>
</dbReference>
<feature type="domain" description="RRM" evidence="4">
    <location>
        <begin position="34"/>
        <end position="112"/>
    </location>
</feature>
<feature type="compositionally biased region" description="Basic and acidic residues" evidence="3">
    <location>
        <begin position="212"/>
        <end position="221"/>
    </location>
</feature>
<proteinExistence type="predicted"/>
<dbReference type="PANTHER" id="PTHR45880">
    <property type="entry name" value="RNA-BINDING MOTIF PROTEIN, X-LINKED 2"/>
    <property type="match status" value="1"/>
</dbReference>
<feature type="region of interest" description="Disordered" evidence="3">
    <location>
        <begin position="135"/>
        <end position="154"/>
    </location>
</feature>
<dbReference type="InterPro" id="IPR035979">
    <property type="entry name" value="RBD_domain_sf"/>
</dbReference>
<feature type="compositionally biased region" description="Basic and acidic residues" evidence="3">
    <location>
        <begin position="227"/>
        <end position="242"/>
    </location>
</feature>
<evidence type="ECO:0000256" key="1">
    <source>
        <dbReference type="ARBA" id="ARBA00022884"/>
    </source>
</evidence>
<dbReference type="InterPro" id="IPR000504">
    <property type="entry name" value="RRM_dom"/>
</dbReference>
<accession>A0A9W7F4M7</accession>
<feature type="compositionally biased region" description="Basic residues" evidence="3">
    <location>
        <begin position="201"/>
        <end position="211"/>
    </location>
</feature>
<dbReference type="Pfam" id="PF00076">
    <property type="entry name" value="RRM_1"/>
    <property type="match status" value="1"/>
</dbReference>